<gene>
    <name evidence="1" type="ORF">TRIATDRAFT_139480</name>
</gene>
<dbReference type="KEGG" id="tatv:25775582"/>
<protein>
    <submittedName>
        <fullName evidence="1">Uncharacterized protein</fullName>
    </submittedName>
</protein>
<keyword evidence="2" id="KW-1185">Reference proteome</keyword>
<proteinExistence type="predicted"/>
<dbReference type="Proteomes" id="UP000005426">
    <property type="component" value="Unassembled WGS sequence"/>
</dbReference>
<evidence type="ECO:0000313" key="2">
    <source>
        <dbReference type="Proteomes" id="UP000005426"/>
    </source>
</evidence>
<dbReference type="AlphaFoldDB" id="G9NV16"/>
<sequence length="90" mass="10101">MERGSSPVQERGKLGNPSTCDGILILIMNGHSYIVFSECLPQRDRKIVFLYMGCLITVHDGLEFVSKARNRLSFKIAKLCYPITNLATHS</sequence>
<evidence type="ECO:0000313" key="1">
    <source>
        <dbReference type="EMBL" id="EHK44840.1"/>
    </source>
</evidence>
<comment type="caution">
    <text evidence="1">The sequence shown here is derived from an EMBL/GenBank/DDBJ whole genome shotgun (WGS) entry which is preliminary data.</text>
</comment>
<organism evidence="1 2">
    <name type="scientific">Hypocrea atroviridis (strain ATCC 20476 / IMI 206040)</name>
    <name type="common">Trichoderma atroviride</name>
    <dbReference type="NCBI Taxonomy" id="452589"/>
    <lineage>
        <taxon>Eukaryota</taxon>
        <taxon>Fungi</taxon>
        <taxon>Dikarya</taxon>
        <taxon>Ascomycota</taxon>
        <taxon>Pezizomycotina</taxon>
        <taxon>Sordariomycetes</taxon>
        <taxon>Hypocreomycetidae</taxon>
        <taxon>Hypocreales</taxon>
        <taxon>Hypocreaceae</taxon>
        <taxon>Trichoderma</taxon>
    </lineage>
</organism>
<name>G9NV16_HYPAI</name>
<dbReference type="HOGENOM" id="CLU_2441146_0_0_1"/>
<accession>G9NV16</accession>
<dbReference type="EMBL" id="ABDG02000024">
    <property type="protein sequence ID" value="EHK44840.1"/>
    <property type="molecule type" value="Genomic_DNA"/>
</dbReference>
<dbReference type="GeneID" id="25775582"/>
<reference evidence="1 2" key="1">
    <citation type="journal article" date="2011" name="Genome Biol.">
        <title>Comparative genome sequence analysis underscores mycoparasitism as the ancestral life style of Trichoderma.</title>
        <authorList>
            <person name="Kubicek C.P."/>
            <person name="Herrera-Estrella A."/>
            <person name="Seidl-Seiboth V."/>
            <person name="Martinez D.A."/>
            <person name="Druzhinina I.S."/>
            <person name="Thon M."/>
            <person name="Zeilinger S."/>
            <person name="Casas-Flores S."/>
            <person name="Horwitz B.A."/>
            <person name="Mukherjee P.K."/>
            <person name="Mukherjee M."/>
            <person name="Kredics L."/>
            <person name="Alcaraz L.D."/>
            <person name="Aerts A."/>
            <person name="Antal Z."/>
            <person name="Atanasova L."/>
            <person name="Cervantes-Badillo M.G."/>
            <person name="Challacombe J."/>
            <person name="Chertkov O."/>
            <person name="McCluskey K."/>
            <person name="Coulpier F."/>
            <person name="Deshpande N."/>
            <person name="von Doehren H."/>
            <person name="Ebbole D.J."/>
            <person name="Esquivel-Naranjo E.U."/>
            <person name="Fekete E."/>
            <person name="Flipphi M."/>
            <person name="Glaser F."/>
            <person name="Gomez-Rodriguez E.Y."/>
            <person name="Gruber S."/>
            <person name="Han C."/>
            <person name="Henrissat B."/>
            <person name="Hermosa R."/>
            <person name="Hernandez-Onate M."/>
            <person name="Karaffa L."/>
            <person name="Kosti I."/>
            <person name="Le Crom S."/>
            <person name="Lindquist E."/>
            <person name="Lucas S."/>
            <person name="Luebeck M."/>
            <person name="Luebeck P.S."/>
            <person name="Margeot A."/>
            <person name="Metz B."/>
            <person name="Misra M."/>
            <person name="Nevalainen H."/>
            <person name="Omann M."/>
            <person name="Packer N."/>
            <person name="Perrone G."/>
            <person name="Uresti-Rivera E.E."/>
            <person name="Salamov A."/>
            <person name="Schmoll M."/>
            <person name="Seiboth B."/>
            <person name="Shapiro H."/>
            <person name="Sukno S."/>
            <person name="Tamayo-Ramos J.A."/>
            <person name="Tisch D."/>
            <person name="Wiest A."/>
            <person name="Wilkinson H.H."/>
            <person name="Zhang M."/>
            <person name="Coutinho P.M."/>
            <person name="Kenerley C.M."/>
            <person name="Monte E."/>
            <person name="Baker S.E."/>
            <person name="Grigoriev I.V."/>
        </authorList>
    </citation>
    <scope>NUCLEOTIDE SEQUENCE [LARGE SCALE GENOMIC DNA]</scope>
    <source>
        <strain evidence="2">ATCC 20476 / IMI 206040</strain>
    </source>
</reference>